<feature type="region of interest" description="Disordered" evidence="4">
    <location>
        <begin position="966"/>
        <end position="991"/>
    </location>
</feature>
<feature type="compositionally biased region" description="Polar residues" evidence="4">
    <location>
        <begin position="394"/>
        <end position="410"/>
    </location>
</feature>
<reference evidence="6 7" key="1">
    <citation type="submission" date="2020-10" db="EMBL/GenBank/DDBJ databases">
        <title>Pygocentrus nattereri (red-bellied piranha) genome, fPygNat1, primary haplotype.</title>
        <authorList>
            <person name="Myers G."/>
            <person name="Meyer A."/>
            <person name="Karagic N."/>
            <person name="Pippel M."/>
            <person name="Winkler S."/>
            <person name="Tracey A."/>
            <person name="Wood J."/>
            <person name="Formenti G."/>
            <person name="Howe K."/>
            <person name="Fedrigo O."/>
            <person name="Jarvis E.D."/>
        </authorList>
    </citation>
    <scope>NUCLEOTIDE SEQUENCE [LARGE SCALE GENOMIC DNA]</scope>
</reference>
<feature type="compositionally biased region" description="Low complexity" evidence="4">
    <location>
        <begin position="647"/>
        <end position="663"/>
    </location>
</feature>
<feature type="compositionally biased region" description="Basic and acidic residues" evidence="4">
    <location>
        <begin position="51"/>
        <end position="61"/>
    </location>
</feature>
<reference evidence="6" key="2">
    <citation type="submission" date="2025-08" db="UniProtKB">
        <authorList>
            <consortium name="Ensembl"/>
        </authorList>
    </citation>
    <scope>IDENTIFICATION</scope>
</reference>
<feature type="region of interest" description="Disordered" evidence="4">
    <location>
        <begin position="1264"/>
        <end position="1300"/>
    </location>
</feature>
<comment type="similarity">
    <text evidence="1">Belongs to the Nav/unc-53 family.</text>
</comment>
<feature type="compositionally biased region" description="Low complexity" evidence="4">
    <location>
        <begin position="228"/>
        <end position="243"/>
    </location>
</feature>
<evidence type="ECO:0000313" key="7">
    <source>
        <dbReference type="Proteomes" id="UP001501920"/>
    </source>
</evidence>
<dbReference type="FunFam" id="3.40.50.300:FF:000316">
    <property type="entry name" value="Putative neuron navigator 3"/>
    <property type="match status" value="1"/>
</dbReference>
<feature type="region of interest" description="Disordered" evidence="4">
    <location>
        <begin position="1112"/>
        <end position="1146"/>
    </location>
</feature>
<organism evidence="6 7">
    <name type="scientific">Pygocentrus nattereri</name>
    <name type="common">Red-bellied piranha</name>
    <dbReference type="NCBI Taxonomy" id="42514"/>
    <lineage>
        <taxon>Eukaryota</taxon>
        <taxon>Metazoa</taxon>
        <taxon>Chordata</taxon>
        <taxon>Craniata</taxon>
        <taxon>Vertebrata</taxon>
        <taxon>Euteleostomi</taxon>
        <taxon>Actinopterygii</taxon>
        <taxon>Neopterygii</taxon>
        <taxon>Teleostei</taxon>
        <taxon>Ostariophysi</taxon>
        <taxon>Characiformes</taxon>
        <taxon>Characoidei</taxon>
        <taxon>Pygocentrus</taxon>
    </lineage>
</organism>
<dbReference type="InterPro" id="IPR003593">
    <property type="entry name" value="AAA+_ATPase"/>
</dbReference>
<evidence type="ECO:0000256" key="1">
    <source>
        <dbReference type="ARBA" id="ARBA00006255"/>
    </source>
</evidence>
<name>A0AAR2L3A2_PYGNA</name>
<feature type="compositionally biased region" description="Polar residues" evidence="4">
    <location>
        <begin position="896"/>
        <end position="917"/>
    </location>
</feature>
<feature type="compositionally biased region" description="Low complexity" evidence="4">
    <location>
        <begin position="1273"/>
        <end position="1300"/>
    </location>
</feature>
<feature type="region of interest" description="Disordered" evidence="4">
    <location>
        <begin position="1"/>
        <end position="80"/>
    </location>
</feature>
<feature type="domain" description="AAA+ ATPase" evidence="5">
    <location>
        <begin position="1467"/>
        <end position="1623"/>
    </location>
</feature>
<feature type="region of interest" description="Disordered" evidence="4">
    <location>
        <begin position="1777"/>
        <end position="1805"/>
    </location>
</feature>
<dbReference type="InterPro" id="IPR057126">
    <property type="entry name" value="NAV1-like_ubiquitin-like"/>
</dbReference>
<feature type="compositionally biased region" description="Low complexity" evidence="4">
    <location>
        <begin position="489"/>
        <end position="506"/>
    </location>
</feature>
<dbReference type="InterPro" id="IPR027417">
    <property type="entry name" value="P-loop_NTPase"/>
</dbReference>
<dbReference type="PANTHER" id="PTHR12784">
    <property type="entry name" value="STEERIN"/>
    <property type="match status" value="1"/>
</dbReference>
<feature type="compositionally biased region" description="Low complexity" evidence="4">
    <location>
        <begin position="71"/>
        <end position="80"/>
    </location>
</feature>
<feature type="compositionally biased region" description="Low complexity" evidence="4">
    <location>
        <begin position="710"/>
        <end position="720"/>
    </location>
</feature>
<feature type="region of interest" description="Disordered" evidence="4">
    <location>
        <begin position="387"/>
        <end position="917"/>
    </location>
</feature>
<feature type="compositionally biased region" description="Low complexity" evidence="4">
    <location>
        <begin position="462"/>
        <end position="477"/>
    </location>
</feature>
<gene>
    <name evidence="6" type="primary">NAV3</name>
</gene>
<feature type="compositionally biased region" description="Low complexity" evidence="4">
    <location>
        <begin position="772"/>
        <end position="782"/>
    </location>
</feature>
<evidence type="ECO:0000313" key="6">
    <source>
        <dbReference type="Ensembl" id="ENSPNAP00000069199.1"/>
    </source>
</evidence>
<dbReference type="Pfam" id="PF25408">
    <property type="entry name" value="AAA_lid_NAV1"/>
    <property type="match status" value="1"/>
</dbReference>
<feature type="compositionally biased region" description="Polar residues" evidence="4">
    <location>
        <begin position="684"/>
        <end position="693"/>
    </location>
</feature>
<dbReference type="Gene3D" id="3.40.50.300">
    <property type="entry name" value="P-loop containing nucleotide triphosphate hydrolases"/>
    <property type="match status" value="1"/>
</dbReference>
<keyword evidence="7" id="KW-1185">Reference proteome</keyword>
<evidence type="ECO:0000256" key="2">
    <source>
        <dbReference type="ARBA" id="ARBA00023054"/>
    </source>
</evidence>
<dbReference type="Ensembl" id="ENSPNAT00000073758.1">
    <property type="protein sequence ID" value="ENSPNAP00000069199.1"/>
    <property type="gene ID" value="ENSPNAG00000002385.2"/>
</dbReference>
<protein>
    <recommendedName>
        <fullName evidence="5">AAA+ ATPase domain-containing protein</fullName>
    </recommendedName>
</protein>
<dbReference type="InterPro" id="IPR057568">
    <property type="entry name" value="CortBP2_NAV1-like_AAA_lid"/>
</dbReference>
<accession>A0AAR2L3A2</accession>
<sequence>LARPREFSVFRSSSPSQHRTDNRNIRKQRSLGNLTLLSDGEQKIYSFDLDEPPKEEAGRKKPDGRKKPKEGGASRARSLSLSLTKMLSQSEHSLIPVPWGQKVSRPGSRGTEPTAATKRRASREDDHEEEEDPKAPGAGEWAEEIESAREERAELDKEVILTMLGDLEQVLNTHTHPIREDPETRRMRTVKNIADLRQNLEETMSSLRGTQISHSTLETTFDTTVTTEVNGRGLPSLSSRSSPMAWRLGQSQSPRLQAGDAPSMPGYAPPRSGTTGATGRYGDASRFVYSAPLRRVATSGGRGAELGEKGMPSEVGPEGDVGGYMSDGDILAKNVRADDVTSGTKLGYIHVYEHSSRTYRSLFKFVHFISLSLSLCSWDDSSSVSSGLSDNLDNISTDDLNTPAYSTVSTRKNRHCDQNDSSWTGAEELKKVDEEMEAMDSSSRWKPTSSSSTQGEEGGQKGSSHTPATHSSAAHTGSWRRGMSAQAGITPPRTKSTTATTSIKTTGKTDDAKASEKGKSPCKSPSIQRSPSDAGKSSGDEGKKPPSGIGRPPAVGSFGFKKIPGPSGPLVTASGATLGSGSATLGKMPKSAGMGKGGAGRKTSLDECQPQDDGVLLGVGGSKVTFQYRSLPRPAKSSSGIGGVARSGYRSSSSSIDSNVSGKSAGGGGTGGSKRRDGGKVGSGRSSPVTVNQTDKEKVAVSDQEGAALSTSPKSSPTSSGLRQPGSKYPDIASPTFRSSKPSSPGTPDSGKCPSALGSPHATLARQPSLDSPSSGTGSLGSSLGGHSGHSGGRTPEPGMDSPASSPASALSLPSNARPWPPTLSSSSAGSKETLSCQSLTSLHTSSESIDLPIPHHHHHTPKVTRTGSVKSTLSEGHPPSSRQTSHDEGKEWLRSHSTGGLQDTGSPLSPPGSTCTSAGKYHYSNLLSPTSMSQYPLSSGSMSRSNSIPEQDRFELFAEGRALGGSATSLEERPRAMSRSGSFRDSTDEVHGSSLSLVSSTSSLYSAKLFFSLQQIRKLRRELDASQEKVAALTSQLAANAHLVAAFEKSLANMTCRLQSLTMTAEQKESELVELRETIESLKTQNTDAQTAIQVALNGPDHLHRDLKIRRQHSSDSMSSINSAASHSSMGSSKDAEDKKKKKKSWLRSSFKQAFGKKKSSKLQVAHDELEEVIDSLPASPKLQHSNILLLISSLSGLFACRLCECTEAEAEIILQLKNELREKELKLTDIRLEALSSAHHLDQIREAMNRMQNEIELLKAENDRLKSSGNTTPAATPAKTARPPSETSSTSSSSSRQSLGLSLNNLNITDTIMSDLLLDDSYEGNLRKEGRSVRIVITISGGSNRTKAMHSQEYLIGSIGVSGKTKWDVLDGVIRRLFKEYVFRVDPLTSLGLNSDSIVSYKMGDVIRSHVSEVPELLPCGYLVGDNNIISVTLKGVRESSIDDLVFDTLIPKPIMQRYLNLLMEHRRIILSGPSGTGKSHLATKLAHYIINKTGREVTDSNLACFNVDQKSSKLDLQQYLSSLAEQCNSEQSEVDLPLVVILDNLHHIGSLSDIFNGFLNCKYHKCPYVIGTMNQGVSSSPNLELHHNFRWVLCANHTEPVRGFLGRFLRRKLIEMEIDKNMRSNELIKIIDWIPKTWQHLNGFLEAHSSSDVTIGPRLFLSCPMDVDGSRVWFTDLWNYSLVPYLQEAVREGLQLYGKRAAWEDPCKWVMDTYPWSAALLQHDGQSLLQLRPEDVGYDGYSSFKDGASSKQVSQSDTEGDPLMNMLMRLQEAANYSSTQSCDSDSASHHDDQLDSSLESAL</sequence>
<dbReference type="GeneTree" id="ENSGT00940000158014"/>
<feature type="compositionally biased region" description="Polar residues" evidence="4">
    <location>
        <begin position="736"/>
        <end position="747"/>
    </location>
</feature>
<feature type="compositionally biased region" description="Polar residues" evidence="4">
    <location>
        <begin position="823"/>
        <end position="849"/>
    </location>
</feature>
<feature type="compositionally biased region" description="Basic and acidic residues" evidence="4">
    <location>
        <begin position="507"/>
        <end position="519"/>
    </location>
</feature>
<feature type="compositionally biased region" description="Gly residues" evidence="4">
    <location>
        <begin position="783"/>
        <end position="792"/>
    </location>
</feature>
<dbReference type="SUPFAM" id="SSF52540">
    <property type="entry name" value="P-loop containing nucleoside triphosphate hydrolases"/>
    <property type="match status" value="2"/>
</dbReference>
<feature type="compositionally biased region" description="Basic and acidic residues" evidence="4">
    <location>
        <begin position="885"/>
        <end position="895"/>
    </location>
</feature>
<feature type="region of interest" description="Disordered" evidence="4">
    <location>
        <begin position="92"/>
        <end position="150"/>
    </location>
</feature>
<reference evidence="6" key="3">
    <citation type="submission" date="2025-09" db="UniProtKB">
        <authorList>
            <consortium name="Ensembl"/>
        </authorList>
    </citation>
    <scope>IDENTIFICATION</scope>
</reference>
<feature type="compositionally biased region" description="Low complexity" evidence="4">
    <location>
        <begin position="441"/>
        <end position="455"/>
    </location>
</feature>
<keyword evidence="2 3" id="KW-0175">Coiled coil</keyword>
<evidence type="ECO:0000259" key="5">
    <source>
        <dbReference type="SMART" id="SM00382"/>
    </source>
</evidence>
<evidence type="ECO:0000256" key="3">
    <source>
        <dbReference type="SAM" id="Coils"/>
    </source>
</evidence>
<dbReference type="SMART" id="SM00382">
    <property type="entry name" value="AAA"/>
    <property type="match status" value="1"/>
</dbReference>
<feature type="compositionally biased region" description="Low complexity" evidence="4">
    <location>
        <begin position="802"/>
        <end position="815"/>
    </location>
</feature>
<feature type="compositionally biased region" description="Polar residues" evidence="4">
    <location>
        <begin position="864"/>
        <end position="875"/>
    </location>
</feature>
<feature type="coiled-coil region" evidence="3">
    <location>
        <begin position="1017"/>
        <end position="1093"/>
    </location>
</feature>
<proteinExistence type="inferred from homology"/>
<dbReference type="Pfam" id="PF23092">
    <property type="entry name" value="Ubiquitin_6"/>
    <property type="match status" value="1"/>
</dbReference>
<feature type="compositionally biased region" description="Low complexity" evidence="4">
    <location>
        <begin position="1116"/>
        <end position="1134"/>
    </location>
</feature>
<dbReference type="GO" id="GO:0022008">
    <property type="term" value="P:neurogenesis"/>
    <property type="evidence" value="ECO:0007669"/>
    <property type="project" value="InterPro"/>
</dbReference>
<evidence type="ECO:0000256" key="4">
    <source>
        <dbReference type="SAM" id="MobiDB-lite"/>
    </source>
</evidence>
<dbReference type="InterPro" id="IPR039041">
    <property type="entry name" value="Nav/unc-53"/>
</dbReference>
<feature type="region of interest" description="Disordered" evidence="4">
    <location>
        <begin position="228"/>
        <end position="280"/>
    </location>
</feature>
<feature type="compositionally biased region" description="Polar residues" evidence="4">
    <location>
        <begin position="574"/>
        <end position="583"/>
    </location>
</feature>
<dbReference type="PANTHER" id="PTHR12784:SF18">
    <property type="entry name" value="NEURON NAVIGATOR 3"/>
    <property type="match status" value="1"/>
</dbReference>
<dbReference type="Proteomes" id="UP001501920">
    <property type="component" value="Chromosome 1"/>
</dbReference>